<dbReference type="InterPro" id="IPR051159">
    <property type="entry name" value="Hexapeptide_acetyltransf"/>
</dbReference>
<dbReference type="Proteomes" id="UP000438476">
    <property type="component" value="Unassembled WGS sequence"/>
</dbReference>
<dbReference type="CDD" id="cd04647">
    <property type="entry name" value="LbH_MAT_like"/>
    <property type="match status" value="1"/>
</dbReference>
<dbReference type="PANTHER" id="PTHR23416">
    <property type="entry name" value="SIALIC ACID SYNTHASE-RELATED"/>
    <property type="match status" value="1"/>
</dbReference>
<dbReference type="PROSITE" id="PS00101">
    <property type="entry name" value="HEXAPEP_TRANSFERASES"/>
    <property type="match status" value="1"/>
</dbReference>
<dbReference type="Pfam" id="PF00132">
    <property type="entry name" value="Hexapep"/>
    <property type="match status" value="1"/>
</dbReference>
<sequence length="188" mass="19921">MVITRLTFMISGMMIRLRFWPHFQLGGRVRFFPGVRFLQIGDAALLKVRFAGANTIGQGTMFQGSGTIHFGARSLCGPNCIFGANTVIDIGTDVLIAGAVNIRDSNHRFDDPARPIVAQGISSTPIRIGDGAWLAQNVSVLEGVTIGPHAVIGAGAVVTRDILAGAIAAGVPARIIKMRPGFEIPRSS</sequence>
<evidence type="ECO:0000313" key="5">
    <source>
        <dbReference type="Proteomes" id="UP000438476"/>
    </source>
</evidence>
<dbReference type="InterPro" id="IPR018357">
    <property type="entry name" value="Hexapep_transf_CS"/>
</dbReference>
<organism evidence="4 5">
    <name type="scientific">Altericroceibacterium endophyticum</name>
    <dbReference type="NCBI Taxonomy" id="1808508"/>
    <lineage>
        <taxon>Bacteria</taxon>
        <taxon>Pseudomonadati</taxon>
        <taxon>Pseudomonadota</taxon>
        <taxon>Alphaproteobacteria</taxon>
        <taxon>Sphingomonadales</taxon>
        <taxon>Erythrobacteraceae</taxon>
        <taxon>Altericroceibacterium</taxon>
    </lineage>
</organism>
<reference evidence="4 5" key="1">
    <citation type="submission" date="2019-12" db="EMBL/GenBank/DDBJ databases">
        <title>Genomic-based taxomic classification of the family Erythrobacteraceae.</title>
        <authorList>
            <person name="Xu L."/>
        </authorList>
    </citation>
    <scope>NUCLEOTIDE SEQUENCE [LARGE SCALE GENOMIC DNA]</scope>
    <source>
        <strain evidence="4 5">LMG 29518</strain>
    </source>
</reference>
<dbReference type="GO" id="GO:0016746">
    <property type="term" value="F:acyltransferase activity"/>
    <property type="evidence" value="ECO:0007669"/>
    <property type="project" value="UniProtKB-KW"/>
</dbReference>
<dbReference type="OrthoDB" id="7433482at2"/>
<dbReference type="InterPro" id="IPR001451">
    <property type="entry name" value="Hexapep"/>
</dbReference>
<evidence type="ECO:0000256" key="2">
    <source>
        <dbReference type="ARBA" id="ARBA00022737"/>
    </source>
</evidence>
<dbReference type="InterPro" id="IPR011004">
    <property type="entry name" value="Trimer_LpxA-like_sf"/>
</dbReference>
<keyword evidence="3 4" id="KW-0012">Acyltransferase</keyword>
<dbReference type="SUPFAM" id="SSF51161">
    <property type="entry name" value="Trimeric LpxA-like enzymes"/>
    <property type="match status" value="1"/>
</dbReference>
<evidence type="ECO:0000313" key="4">
    <source>
        <dbReference type="EMBL" id="MXO64155.1"/>
    </source>
</evidence>
<dbReference type="EMBL" id="WTYT01000001">
    <property type="protein sequence ID" value="MXO64155.1"/>
    <property type="molecule type" value="Genomic_DNA"/>
</dbReference>
<proteinExistence type="predicted"/>
<dbReference type="AlphaFoldDB" id="A0A6I4T3P7"/>
<name>A0A6I4T3P7_9SPHN</name>
<evidence type="ECO:0000256" key="3">
    <source>
        <dbReference type="ARBA" id="ARBA00023315"/>
    </source>
</evidence>
<accession>A0A6I4T3P7</accession>
<keyword evidence="1 4" id="KW-0808">Transferase</keyword>
<dbReference type="Gene3D" id="2.160.10.10">
    <property type="entry name" value="Hexapeptide repeat proteins"/>
    <property type="match status" value="1"/>
</dbReference>
<comment type="caution">
    <text evidence="4">The sequence shown here is derived from an EMBL/GenBank/DDBJ whole genome shotgun (WGS) entry which is preliminary data.</text>
</comment>
<gene>
    <name evidence="4" type="ORF">GRI91_00070</name>
</gene>
<keyword evidence="5" id="KW-1185">Reference proteome</keyword>
<evidence type="ECO:0000256" key="1">
    <source>
        <dbReference type="ARBA" id="ARBA00022679"/>
    </source>
</evidence>
<dbReference type="PANTHER" id="PTHR23416:SF78">
    <property type="entry name" value="LIPOPOLYSACCHARIDE BIOSYNTHESIS O-ACETYL TRANSFERASE WBBJ-RELATED"/>
    <property type="match status" value="1"/>
</dbReference>
<protein>
    <submittedName>
        <fullName evidence="4">Acyltransferase</fullName>
    </submittedName>
</protein>
<keyword evidence="2" id="KW-0677">Repeat</keyword>